<reference evidence="2 3" key="1">
    <citation type="submission" date="2017-10" db="EMBL/GenBank/DDBJ databases">
        <authorList>
            <person name="Banno H."/>
            <person name="Chua N.-H."/>
        </authorList>
    </citation>
    <scope>NUCLEOTIDE SEQUENCE [LARGE SCALE GENOMIC DNA]</scope>
    <source>
        <strain evidence="2">Vibrio tapetis CECT4600</strain>
    </source>
</reference>
<dbReference type="Proteomes" id="UP000235828">
    <property type="component" value="Chromosome A"/>
</dbReference>
<evidence type="ECO:0000259" key="1">
    <source>
        <dbReference type="Pfam" id="PF02698"/>
    </source>
</evidence>
<protein>
    <recommendedName>
        <fullName evidence="1">DUF218 domain-containing protein</fullName>
    </recommendedName>
</protein>
<organism evidence="2 3">
    <name type="scientific">Vibrio tapetis subsp. tapetis</name>
    <dbReference type="NCBI Taxonomy" id="1671868"/>
    <lineage>
        <taxon>Bacteria</taxon>
        <taxon>Pseudomonadati</taxon>
        <taxon>Pseudomonadota</taxon>
        <taxon>Gammaproteobacteria</taxon>
        <taxon>Vibrionales</taxon>
        <taxon>Vibrionaceae</taxon>
        <taxon>Vibrio</taxon>
    </lineage>
</organism>
<gene>
    <name evidence="2" type="ORF">VTAP4600_A0290</name>
</gene>
<dbReference type="Gene3D" id="3.40.50.620">
    <property type="entry name" value="HUPs"/>
    <property type="match status" value="1"/>
</dbReference>
<name>A0A2N8Z8M2_9VIBR</name>
<dbReference type="AlphaFoldDB" id="A0A2N8Z8M2"/>
<dbReference type="Pfam" id="PF02698">
    <property type="entry name" value="DUF218"/>
    <property type="match status" value="1"/>
</dbReference>
<evidence type="ECO:0000313" key="3">
    <source>
        <dbReference type="Proteomes" id="UP000235828"/>
    </source>
</evidence>
<dbReference type="GO" id="GO:0005886">
    <property type="term" value="C:plasma membrane"/>
    <property type="evidence" value="ECO:0007669"/>
    <property type="project" value="TreeGrafter"/>
</dbReference>
<dbReference type="OrthoDB" id="2216870at2"/>
<evidence type="ECO:0000313" key="2">
    <source>
        <dbReference type="EMBL" id="SON48269.1"/>
    </source>
</evidence>
<proteinExistence type="predicted"/>
<dbReference type="CDD" id="cd06259">
    <property type="entry name" value="YdcF-like"/>
    <property type="match status" value="1"/>
</dbReference>
<dbReference type="RefSeq" id="WP_102521173.1">
    <property type="nucleotide sequence ID" value="NZ_LT960611.1"/>
</dbReference>
<dbReference type="KEGG" id="vta:A0290"/>
<dbReference type="InterPro" id="IPR003848">
    <property type="entry name" value="DUF218"/>
</dbReference>
<keyword evidence="3" id="KW-1185">Reference proteome</keyword>
<feature type="domain" description="DUF218" evidence="1">
    <location>
        <begin position="37"/>
        <end position="141"/>
    </location>
</feature>
<accession>A0A2N8Z8M2</accession>
<dbReference type="PANTHER" id="PTHR30336:SF20">
    <property type="entry name" value="DUF218 DOMAIN-CONTAINING PROTEIN"/>
    <property type="match status" value="1"/>
</dbReference>
<dbReference type="InterPro" id="IPR051599">
    <property type="entry name" value="Cell_Envelope_Assoc"/>
</dbReference>
<dbReference type="PANTHER" id="PTHR30336">
    <property type="entry name" value="INNER MEMBRANE PROTEIN, PROBABLE PERMEASE"/>
    <property type="match status" value="1"/>
</dbReference>
<sequence>MSLYQNINTLWQYMRLDHQPEKSDCIFCMCSNDIRVAEYAAKLYLEGYAPKLVFSGGIGRFTEGLFNSSEAEAFAQVASDIGVPSEDMILETESTNSGENILYTAALFEQLAYQPKHFILVQKPYMARRAFATFAKQWPNTFSNVVSCSPNLSFSNYFNESLPSDLVISALLQDFERIRDYPEKGFQIRQEIPREVTESYAVISKALLNGQ</sequence>
<dbReference type="InterPro" id="IPR014729">
    <property type="entry name" value="Rossmann-like_a/b/a_fold"/>
</dbReference>
<dbReference type="EMBL" id="LT960611">
    <property type="protein sequence ID" value="SON48269.1"/>
    <property type="molecule type" value="Genomic_DNA"/>
</dbReference>